<keyword evidence="8" id="KW-0676">Redox-active center</keyword>
<evidence type="ECO:0000256" key="5">
    <source>
        <dbReference type="ARBA" id="ARBA00022737"/>
    </source>
</evidence>
<evidence type="ECO:0000256" key="6">
    <source>
        <dbReference type="ARBA" id="ARBA00023157"/>
    </source>
</evidence>
<proteinExistence type="inferred from homology"/>
<dbReference type="PROSITE" id="PS00194">
    <property type="entry name" value="THIOREDOXIN_1"/>
    <property type="match status" value="2"/>
</dbReference>
<keyword evidence="5" id="KW-0677">Repeat</keyword>
<accession>A0A9W8BF39</accession>
<dbReference type="Pfam" id="PF07749">
    <property type="entry name" value="ERp29"/>
    <property type="match status" value="1"/>
</dbReference>
<keyword evidence="6" id="KW-1015">Disulfide bond</keyword>
<gene>
    <name evidence="13" type="ORF">H4R26_002187</name>
</gene>
<dbReference type="InterPro" id="IPR013766">
    <property type="entry name" value="Thioredoxin_domain"/>
</dbReference>
<dbReference type="InterPro" id="IPR017937">
    <property type="entry name" value="Thioredoxin_CS"/>
</dbReference>
<dbReference type="Gene3D" id="3.40.30.10">
    <property type="entry name" value="Glutaredoxin"/>
    <property type="match status" value="2"/>
</dbReference>
<feature type="signal peptide" evidence="11">
    <location>
        <begin position="1"/>
        <end position="22"/>
    </location>
</feature>
<keyword evidence="7" id="KW-0413">Isomerase</keyword>
<dbReference type="InterPro" id="IPR011679">
    <property type="entry name" value="ERp29_C"/>
</dbReference>
<dbReference type="PANTHER" id="PTHR45672">
    <property type="entry name" value="PROTEIN DISULFIDE-ISOMERASE C17H9.14C-RELATED"/>
    <property type="match status" value="1"/>
</dbReference>
<dbReference type="PRINTS" id="PR00421">
    <property type="entry name" value="THIOREDOXIN"/>
</dbReference>
<evidence type="ECO:0000256" key="3">
    <source>
        <dbReference type="ARBA" id="ARBA00012723"/>
    </source>
</evidence>
<dbReference type="CDD" id="cd00238">
    <property type="entry name" value="ERp29c"/>
    <property type="match status" value="1"/>
</dbReference>
<dbReference type="EC" id="5.3.4.1" evidence="3"/>
<dbReference type="InterPro" id="IPR005788">
    <property type="entry name" value="PDI_thioredoxin-like_dom"/>
</dbReference>
<comment type="caution">
    <text evidence="13">The sequence shown here is derived from an EMBL/GenBank/DDBJ whole genome shotgun (WGS) entry which is preliminary data.</text>
</comment>
<dbReference type="SUPFAM" id="SSF52833">
    <property type="entry name" value="Thioredoxin-like"/>
    <property type="match status" value="2"/>
</dbReference>
<evidence type="ECO:0000256" key="2">
    <source>
        <dbReference type="ARBA" id="ARBA00006347"/>
    </source>
</evidence>
<evidence type="ECO:0000256" key="1">
    <source>
        <dbReference type="ARBA" id="ARBA00001182"/>
    </source>
</evidence>
<dbReference type="Pfam" id="PF00085">
    <property type="entry name" value="Thioredoxin"/>
    <property type="match status" value="2"/>
</dbReference>
<dbReference type="InterPro" id="IPR036249">
    <property type="entry name" value="Thioredoxin-like_sf"/>
</dbReference>
<comment type="similarity">
    <text evidence="2 9">Belongs to the protein disulfide isomerase family.</text>
</comment>
<feature type="domain" description="Thioredoxin" evidence="12">
    <location>
        <begin position="10"/>
        <end position="136"/>
    </location>
</feature>
<evidence type="ECO:0000256" key="8">
    <source>
        <dbReference type="ARBA" id="ARBA00023284"/>
    </source>
</evidence>
<comment type="catalytic activity">
    <reaction evidence="1">
        <text>Catalyzes the rearrangement of -S-S- bonds in proteins.</text>
        <dbReference type="EC" id="5.3.4.1"/>
    </reaction>
</comment>
<evidence type="ECO:0000256" key="10">
    <source>
        <dbReference type="SAM" id="MobiDB-lite"/>
    </source>
</evidence>
<sequence>MLFNVKFATVAAVAAFASVALAAAGSGVVDLTPKNFKKVVDGSKDVLVKFYAPWCGHCKTMAEDYVKLANGYSHADGVVIAEVNADDHRDLGTKFGVEGFPTLKFFPKDGDVDKPEDFSGSRDLDSLANFVRDKTGIAARIKKAVSHVTVLDYERFKKVSTDESKFVLVKFYAPWCGHCKTLAPIYAQLAEVFQNDEHVVIADYDANDDAKIKSEIDIQGFPTLIAFPAGKDAKKIEFDGTRGLADLVAFVNEHAGTQRTAEGFLDQSAGRLEALDAIARKYIAASKAQRTKLIAKAKAAADKAKDTTQAKFAQYYVKVMEKMNSASDFASKEAERLSNIVKSGAMNASKLDGFTLRQNVLNVFLGKSEEAKQQEEEAAAKDSADRPKDEL</sequence>
<dbReference type="GO" id="GO:0005783">
    <property type="term" value="C:endoplasmic reticulum"/>
    <property type="evidence" value="ECO:0007669"/>
    <property type="project" value="InterPro"/>
</dbReference>
<evidence type="ECO:0000313" key="13">
    <source>
        <dbReference type="EMBL" id="KAJ2005035.1"/>
    </source>
</evidence>
<dbReference type="AlphaFoldDB" id="A0A9W8BF39"/>
<dbReference type="InterPro" id="IPR051063">
    <property type="entry name" value="PDI"/>
</dbReference>
<dbReference type="PROSITE" id="PS51352">
    <property type="entry name" value="THIOREDOXIN_2"/>
    <property type="match status" value="2"/>
</dbReference>
<dbReference type="PANTHER" id="PTHR45672:SF11">
    <property type="entry name" value="PROTEIN DISULFIDE-ISOMERASE C17H9.14C"/>
    <property type="match status" value="1"/>
</dbReference>
<name>A0A9W8BF39_9FUNG</name>
<evidence type="ECO:0000256" key="4">
    <source>
        <dbReference type="ARBA" id="ARBA00022729"/>
    </source>
</evidence>
<dbReference type="CDD" id="cd02998">
    <property type="entry name" value="PDI_a_ERp38"/>
    <property type="match status" value="1"/>
</dbReference>
<dbReference type="GO" id="GO:0003756">
    <property type="term" value="F:protein disulfide isomerase activity"/>
    <property type="evidence" value="ECO:0007669"/>
    <property type="project" value="UniProtKB-EC"/>
</dbReference>
<evidence type="ECO:0000256" key="11">
    <source>
        <dbReference type="SAM" id="SignalP"/>
    </source>
</evidence>
<evidence type="ECO:0000259" key="12">
    <source>
        <dbReference type="PROSITE" id="PS51352"/>
    </source>
</evidence>
<protein>
    <recommendedName>
        <fullName evidence="3">protein disulfide-isomerase</fullName>
        <ecNumber evidence="3">5.3.4.1</ecNumber>
    </recommendedName>
</protein>
<keyword evidence="14" id="KW-1185">Reference proteome</keyword>
<dbReference type="NCBIfam" id="TIGR01126">
    <property type="entry name" value="pdi_dom"/>
    <property type="match status" value="2"/>
</dbReference>
<keyword evidence="4 11" id="KW-0732">Signal</keyword>
<dbReference type="Gene3D" id="1.20.1150.12">
    <property type="entry name" value="Endoplasmic reticulum resident protein 29, C-terminal domain"/>
    <property type="match status" value="1"/>
</dbReference>
<dbReference type="OrthoDB" id="10264505at2759"/>
<dbReference type="EMBL" id="JANBQF010000122">
    <property type="protein sequence ID" value="KAJ2005035.1"/>
    <property type="molecule type" value="Genomic_DNA"/>
</dbReference>
<feature type="region of interest" description="Disordered" evidence="10">
    <location>
        <begin position="371"/>
        <end position="391"/>
    </location>
</feature>
<feature type="chain" id="PRO_5040810248" description="protein disulfide-isomerase" evidence="11">
    <location>
        <begin position="23"/>
        <end position="391"/>
    </location>
</feature>
<evidence type="ECO:0000256" key="7">
    <source>
        <dbReference type="ARBA" id="ARBA00023235"/>
    </source>
</evidence>
<feature type="domain" description="Thioredoxin" evidence="12">
    <location>
        <begin position="139"/>
        <end position="256"/>
    </location>
</feature>
<dbReference type="SUPFAM" id="SSF47933">
    <property type="entry name" value="ERP29 C domain-like"/>
    <property type="match status" value="1"/>
</dbReference>
<evidence type="ECO:0000256" key="9">
    <source>
        <dbReference type="RuleBase" id="RU004208"/>
    </source>
</evidence>
<organism evidence="13 14">
    <name type="scientific">Coemansia thaxteri</name>
    <dbReference type="NCBI Taxonomy" id="2663907"/>
    <lineage>
        <taxon>Eukaryota</taxon>
        <taxon>Fungi</taxon>
        <taxon>Fungi incertae sedis</taxon>
        <taxon>Zoopagomycota</taxon>
        <taxon>Kickxellomycotina</taxon>
        <taxon>Kickxellomycetes</taxon>
        <taxon>Kickxellales</taxon>
        <taxon>Kickxellaceae</taxon>
        <taxon>Coemansia</taxon>
    </lineage>
</organism>
<dbReference type="Proteomes" id="UP001150907">
    <property type="component" value="Unassembled WGS sequence"/>
</dbReference>
<reference evidence="13" key="1">
    <citation type="submission" date="2022-07" db="EMBL/GenBank/DDBJ databases">
        <title>Phylogenomic reconstructions and comparative analyses of Kickxellomycotina fungi.</title>
        <authorList>
            <person name="Reynolds N.K."/>
            <person name="Stajich J.E."/>
            <person name="Barry K."/>
            <person name="Grigoriev I.V."/>
            <person name="Crous P."/>
            <person name="Smith M.E."/>
        </authorList>
    </citation>
    <scope>NUCLEOTIDE SEQUENCE</scope>
    <source>
        <strain evidence="13">IMI 214461</strain>
    </source>
</reference>
<dbReference type="InterPro" id="IPR036356">
    <property type="entry name" value="ERp29_C_sf"/>
</dbReference>
<dbReference type="GO" id="GO:0006457">
    <property type="term" value="P:protein folding"/>
    <property type="evidence" value="ECO:0007669"/>
    <property type="project" value="TreeGrafter"/>
</dbReference>
<dbReference type="CDD" id="cd02995">
    <property type="entry name" value="PDI_a_PDI_a'_C"/>
    <property type="match status" value="1"/>
</dbReference>
<evidence type="ECO:0000313" key="14">
    <source>
        <dbReference type="Proteomes" id="UP001150907"/>
    </source>
</evidence>